<dbReference type="SUPFAM" id="SSF48371">
    <property type="entry name" value="ARM repeat"/>
    <property type="match status" value="1"/>
</dbReference>
<evidence type="ECO:0000259" key="6">
    <source>
        <dbReference type="Pfam" id="PF08620"/>
    </source>
</evidence>
<dbReference type="InterPro" id="IPR039913">
    <property type="entry name" value="RPAP1/Rba50"/>
</dbReference>
<evidence type="ECO:0000256" key="4">
    <source>
        <dbReference type="ARBA" id="ARBA00023242"/>
    </source>
</evidence>
<dbReference type="GeneTree" id="ENSGT00390000007594"/>
<comment type="subcellular location">
    <subcellularLocation>
        <location evidence="1">Nucleus</location>
    </subcellularLocation>
</comment>
<evidence type="ECO:0000256" key="3">
    <source>
        <dbReference type="ARBA" id="ARBA00023163"/>
    </source>
</evidence>
<evidence type="ECO:0000313" key="10">
    <source>
        <dbReference type="Proteomes" id="UP001501940"/>
    </source>
</evidence>
<proteinExistence type="inferred from homology"/>
<feature type="compositionally biased region" description="Basic and acidic residues" evidence="5">
    <location>
        <begin position="440"/>
        <end position="455"/>
    </location>
</feature>
<dbReference type="Pfam" id="PF08621">
    <property type="entry name" value="RPAP1_N"/>
    <property type="match status" value="1"/>
</dbReference>
<dbReference type="Pfam" id="PF25766">
    <property type="entry name" value="TPR_RPAP1"/>
    <property type="match status" value="1"/>
</dbReference>
<reference evidence="9 10" key="1">
    <citation type="submission" date="2022-01" db="EMBL/GenBank/DDBJ databases">
        <title>A chromosome-scale genome assembly of the false clownfish, Amphiprion ocellaris.</title>
        <authorList>
            <person name="Ryu T."/>
        </authorList>
    </citation>
    <scope>NUCLEOTIDE SEQUENCE [LARGE SCALE GENOMIC DNA]</scope>
</reference>
<dbReference type="InterPro" id="IPR016024">
    <property type="entry name" value="ARM-type_fold"/>
</dbReference>
<feature type="domain" description="RPAP1 N-terminal" evidence="7">
    <location>
        <begin position="176"/>
        <end position="205"/>
    </location>
</feature>
<dbReference type="InterPro" id="IPR057989">
    <property type="entry name" value="TPR_RPAP1/MINIYO-like"/>
</dbReference>
<feature type="region of interest" description="Disordered" evidence="5">
    <location>
        <begin position="20"/>
        <end position="83"/>
    </location>
</feature>
<dbReference type="Proteomes" id="UP001501940">
    <property type="component" value="Chromosome 20"/>
</dbReference>
<evidence type="ECO:0000313" key="9">
    <source>
        <dbReference type="Ensembl" id="ENSAOCP00000078304.1"/>
    </source>
</evidence>
<feature type="region of interest" description="Disordered" evidence="5">
    <location>
        <begin position="428"/>
        <end position="455"/>
    </location>
</feature>
<comment type="similarity">
    <text evidence="2">Belongs to the RPAP1 family.</text>
</comment>
<feature type="domain" description="RPAP1/MINIYO-like TPR repeats" evidence="8">
    <location>
        <begin position="755"/>
        <end position="980"/>
    </location>
</feature>
<keyword evidence="4" id="KW-0539">Nucleus</keyword>
<feature type="region of interest" description="Disordered" evidence="5">
    <location>
        <begin position="142"/>
        <end position="173"/>
    </location>
</feature>
<dbReference type="Ensembl" id="ENSAOCT00000069903.1">
    <property type="protein sequence ID" value="ENSAOCP00000078304.1"/>
    <property type="gene ID" value="ENSAOCG00000009681.2"/>
</dbReference>
<evidence type="ECO:0000256" key="2">
    <source>
        <dbReference type="ARBA" id="ARBA00009953"/>
    </source>
</evidence>
<evidence type="ECO:0000256" key="1">
    <source>
        <dbReference type="ARBA" id="ARBA00004123"/>
    </source>
</evidence>
<reference evidence="9" key="3">
    <citation type="submission" date="2025-09" db="UniProtKB">
        <authorList>
            <consortium name="Ensembl"/>
        </authorList>
    </citation>
    <scope>IDENTIFICATION</scope>
</reference>
<feature type="compositionally biased region" description="Acidic residues" evidence="5">
    <location>
        <begin position="428"/>
        <end position="439"/>
    </location>
</feature>
<dbReference type="InterPro" id="IPR013930">
    <property type="entry name" value="RPAP1_N"/>
</dbReference>
<organism evidence="9 10">
    <name type="scientific">Amphiprion ocellaris</name>
    <name type="common">Clown anemonefish</name>
    <dbReference type="NCBI Taxonomy" id="80972"/>
    <lineage>
        <taxon>Eukaryota</taxon>
        <taxon>Metazoa</taxon>
        <taxon>Chordata</taxon>
        <taxon>Craniata</taxon>
        <taxon>Vertebrata</taxon>
        <taxon>Euteleostomi</taxon>
        <taxon>Actinopterygii</taxon>
        <taxon>Neopterygii</taxon>
        <taxon>Teleostei</taxon>
        <taxon>Neoteleostei</taxon>
        <taxon>Acanthomorphata</taxon>
        <taxon>Ovalentaria</taxon>
        <taxon>Pomacentridae</taxon>
        <taxon>Amphiprion</taxon>
    </lineage>
</organism>
<dbReference type="PANTHER" id="PTHR21483">
    <property type="entry name" value="RNA POLYMERASE II-ASSOCIATED PROTEIN 1"/>
    <property type="match status" value="1"/>
</dbReference>
<dbReference type="Pfam" id="PF08620">
    <property type="entry name" value="RPAP1_C"/>
    <property type="match status" value="1"/>
</dbReference>
<evidence type="ECO:0008006" key="11">
    <source>
        <dbReference type="Google" id="ProtNLM"/>
    </source>
</evidence>
<accession>A0AAQ6AM86</accession>
<evidence type="ECO:0000256" key="5">
    <source>
        <dbReference type="SAM" id="MobiDB-lite"/>
    </source>
</evidence>
<name>A0AAQ6AM86_AMPOC</name>
<keyword evidence="10" id="KW-1185">Reference proteome</keyword>
<sequence length="1016" mass="112789">MLQRPKPTDSEADLLREQEHFLTSGAPSAANVVRRPDKRRGEAGEAERDSGETGGSQRDVVTIEDLPDQLPSLTPAPPKKSRFKAGRVTFEDEDAEERLDRSDTHISAVLSKIVERDTSSAPISLPAFTGTAFPKVLHRSETNNQVRGPNPPAVSGPTLVSGQGLGGSDSSGETMRIHKENQAKLQAMSQSEILEEQQKLLSQLGKQSSHSHIHTYGCIKRYTLFIIFTEVTFAPLCVCVYESEEDLPVKPQKEWVHMDKLEPEKLEWMRDLPAPRRKGTKKAMQARFDFTGSLIAPTEDLPTHLGLHHHGEEPERAGYSLKELFLLSRSQIIQQRNLALSTLANILSKARAGEYLSVLKGNMVSSLLDAGLVFLLRFALDDSVEGVMSAAVHTLKALLVSAEDEECLDCTFSWFRGLASFPLLPTAQEEEDEEDEGLDESLKETAKEKEERKSDHDVARQDVIKGLLKMKLLPRLRYILEVVRPSPRVVQDVLEILTRIARHSSSSATQVLDCPRLMETVMSEFLPTSWSPLASLPPLSIYGLPLASAVKLLRVLATSGRHACARLLNSLGVRERLSCLLSAEPSELLLEPTEALRITTEAYRLWAVSAGYGQVPTEPEVAKHASLYHQVALVLLPWLLPGSEYLAHELLSTIIFSKDFISEGHSGGPEAVELGELKLHEETQQHTSPSLQTVGALLREACVQLPSIRGCFLTHLAHLESSVLVSRDAILGHNPWIKSHLLPELTGPILPLDWPFLPLVSLYERTGVSDGGGLAVEELPQGSLQAVTHCLQWLLLLEVWREDTIKAVLPVAKLARLSCVFLCSSDLFLERPVQKLTWGLFRLLTRSDKLDSLDLNEPPPGLASFQDLYSALLAQYEAVSFGDRLFGCWVLLPLQRRYSATMRLAVFGEHVGMLRSLGVTLAQLSIPIERFTSPPEDSLPVLRLYFRSLVTGTLKFSWCPVLYVVALSHVNSFIFSQDAAEVEIARHSMLRKIYYLTDEVLLSLFPLLVFLSSICL</sequence>
<keyword evidence="3" id="KW-0804">Transcription</keyword>
<dbReference type="PANTHER" id="PTHR21483:SF18">
    <property type="entry name" value="RNA POLYMERASE II-ASSOCIATED PROTEIN 1"/>
    <property type="match status" value="1"/>
</dbReference>
<evidence type="ECO:0000259" key="7">
    <source>
        <dbReference type="Pfam" id="PF08621"/>
    </source>
</evidence>
<protein>
    <recommendedName>
        <fullName evidence="11">RNA polymerase II associated protein 1</fullName>
    </recommendedName>
</protein>
<reference evidence="9" key="2">
    <citation type="submission" date="2025-08" db="UniProtKB">
        <authorList>
            <consortium name="Ensembl"/>
        </authorList>
    </citation>
    <scope>IDENTIFICATION</scope>
</reference>
<dbReference type="GO" id="GO:0006366">
    <property type="term" value="P:transcription by RNA polymerase II"/>
    <property type="evidence" value="ECO:0007669"/>
    <property type="project" value="InterPro"/>
</dbReference>
<dbReference type="InterPro" id="IPR013929">
    <property type="entry name" value="RPAP1_C"/>
</dbReference>
<dbReference type="AlphaFoldDB" id="A0AAQ6AM86"/>
<gene>
    <name evidence="9" type="primary">RPAP1</name>
</gene>
<evidence type="ECO:0000259" key="8">
    <source>
        <dbReference type="Pfam" id="PF25766"/>
    </source>
</evidence>
<feature type="domain" description="RPAP1 C-terminal" evidence="6">
    <location>
        <begin position="285"/>
        <end position="350"/>
    </location>
</feature>
<feature type="compositionally biased region" description="Basic and acidic residues" evidence="5">
    <location>
        <begin position="39"/>
        <end position="51"/>
    </location>
</feature>